<keyword evidence="2" id="KW-1185">Reference proteome</keyword>
<gene>
    <name evidence="1" type="ORF">CLCY_7c00560</name>
</gene>
<dbReference type="RefSeq" id="WP_048569395.1">
    <property type="nucleotide sequence ID" value="NZ_LFVU01000003.1"/>
</dbReference>
<comment type="caution">
    <text evidence="1">The sequence shown here is derived from an EMBL/GenBank/DDBJ whole genome shotgun (WGS) entry which is preliminary data.</text>
</comment>
<evidence type="ECO:0000313" key="2">
    <source>
        <dbReference type="Proteomes" id="UP000036756"/>
    </source>
</evidence>
<dbReference type="EMBL" id="LFVU01000003">
    <property type="protein sequence ID" value="KMT23009.1"/>
    <property type="molecule type" value="Genomic_DNA"/>
</dbReference>
<accession>A0A0J8DFL1</accession>
<reference evidence="1 2" key="1">
    <citation type="submission" date="2015-06" db="EMBL/GenBank/DDBJ databases">
        <title>Draft genome sequence of the purine-degrading Clostridium cylindrosporum HC-1 (DSM 605).</title>
        <authorList>
            <person name="Poehlein A."/>
            <person name="Schiel-Bengelsdorf B."/>
            <person name="Bengelsdorf F."/>
            <person name="Daniel R."/>
            <person name="Duerre P."/>
        </authorList>
    </citation>
    <scope>NUCLEOTIDE SEQUENCE [LARGE SCALE GENOMIC DNA]</scope>
    <source>
        <strain evidence="1 2">DSM 605</strain>
    </source>
</reference>
<dbReference type="OrthoDB" id="2624394at2"/>
<proteinExistence type="predicted"/>
<organism evidence="1 2">
    <name type="scientific">Clostridium cylindrosporum DSM 605</name>
    <dbReference type="NCBI Taxonomy" id="1121307"/>
    <lineage>
        <taxon>Bacteria</taxon>
        <taxon>Bacillati</taxon>
        <taxon>Bacillota</taxon>
        <taxon>Clostridia</taxon>
        <taxon>Eubacteriales</taxon>
        <taxon>Clostridiaceae</taxon>
        <taxon>Clostridium</taxon>
    </lineage>
</organism>
<name>A0A0J8DFL1_CLOCY</name>
<evidence type="ECO:0000313" key="1">
    <source>
        <dbReference type="EMBL" id="KMT23009.1"/>
    </source>
</evidence>
<dbReference type="AlphaFoldDB" id="A0A0J8DFL1"/>
<protein>
    <submittedName>
        <fullName evidence="1">Uncharacterized protein</fullName>
    </submittedName>
</protein>
<dbReference type="Proteomes" id="UP000036756">
    <property type="component" value="Unassembled WGS sequence"/>
</dbReference>
<sequence>MSVLKLSKVVSINGEEVKEIDYDFDDLKGDSIENAVKAMQKQGYVSTVQELDPILHAHIFAEASGLDYLDIKSLPAKDYLKCVSAVRDFLLTDSEVSQQENISE</sequence>
<dbReference type="PATRIC" id="fig|1121307.3.peg.2338"/>
<dbReference type="STRING" id="1121307.CLCY_7c00560"/>